<feature type="domain" description="ACB" evidence="5">
    <location>
        <begin position="185"/>
        <end position="275"/>
    </location>
</feature>
<dbReference type="OrthoDB" id="71307at2759"/>
<keyword evidence="2" id="KW-0446">Lipid-binding</keyword>
<dbReference type="PANTHER" id="PTHR23310:SF105">
    <property type="entry name" value="ACYL-COA-BINDING DOMAIN-CONTAINING PROTEIN 5"/>
    <property type="match status" value="1"/>
</dbReference>
<keyword evidence="4" id="KW-0732">Signal</keyword>
<dbReference type="EMBL" id="JAKOGI010000001">
    <property type="protein sequence ID" value="KAJ8453299.1"/>
    <property type="molecule type" value="Genomic_DNA"/>
</dbReference>
<dbReference type="Proteomes" id="UP001153076">
    <property type="component" value="Unassembled WGS sequence"/>
</dbReference>
<name>A0A9Q1QT87_9CARY</name>
<dbReference type="Gene3D" id="1.20.80.10">
    <property type="match status" value="1"/>
</dbReference>
<accession>A0A9Q1QT87</accession>
<feature type="region of interest" description="Disordered" evidence="3">
    <location>
        <begin position="37"/>
        <end position="86"/>
    </location>
</feature>
<dbReference type="PROSITE" id="PS51228">
    <property type="entry name" value="ACB_2"/>
    <property type="match status" value="1"/>
</dbReference>
<evidence type="ECO:0000256" key="4">
    <source>
        <dbReference type="SAM" id="SignalP"/>
    </source>
</evidence>
<evidence type="ECO:0000259" key="5">
    <source>
        <dbReference type="PROSITE" id="PS51228"/>
    </source>
</evidence>
<comment type="similarity">
    <text evidence="1">Belongs to the ACBP family.</text>
</comment>
<dbReference type="GO" id="GO:0000062">
    <property type="term" value="F:fatty-acyl-CoA binding"/>
    <property type="evidence" value="ECO:0007669"/>
    <property type="project" value="InterPro"/>
</dbReference>
<feature type="signal peptide" evidence="4">
    <location>
        <begin position="1"/>
        <end position="30"/>
    </location>
</feature>
<dbReference type="AlphaFoldDB" id="A0A9Q1QT87"/>
<evidence type="ECO:0000256" key="2">
    <source>
        <dbReference type="ARBA" id="ARBA00023121"/>
    </source>
</evidence>
<dbReference type="PANTHER" id="PTHR23310">
    <property type="entry name" value="ACYL-COA-BINDING PROTEIN, ACBP"/>
    <property type="match status" value="1"/>
</dbReference>
<organism evidence="6 7">
    <name type="scientific">Carnegiea gigantea</name>
    <dbReference type="NCBI Taxonomy" id="171969"/>
    <lineage>
        <taxon>Eukaryota</taxon>
        <taxon>Viridiplantae</taxon>
        <taxon>Streptophyta</taxon>
        <taxon>Embryophyta</taxon>
        <taxon>Tracheophyta</taxon>
        <taxon>Spermatophyta</taxon>
        <taxon>Magnoliopsida</taxon>
        <taxon>eudicotyledons</taxon>
        <taxon>Gunneridae</taxon>
        <taxon>Pentapetalae</taxon>
        <taxon>Caryophyllales</taxon>
        <taxon>Cactineae</taxon>
        <taxon>Cactaceae</taxon>
        <taxon>Cactoideae</taxon>
        <taxon>Echinocereeae</taxon>
        <taxon>Carnegiea</taxon>
    </lineage>
</organism>
<evidence type="ECO:0000313" key="7">
    <source>
        <dbReference type="Proteomes" id="UP001153076"/>
    </source>
</evidence>
<dbReference type="Pfam" id="PF00887">
    <property type="entry name" value="ACBP"/>
    <property type="match status" value="1"/>
</dbReference>
<reference evidence="6" key="1">
    <citation type="submission" date="2022-04" db="EMBL/GenBank/DDBJ databases">
        <title>Carnegiea gigantea Genome sequencing and assembly v2.</title>
        <authorList>
            <person name="Copetti D."/>
            <person name="Sanderson M.J."/>
            <person name="Burquez A."/>
            <person name="Wojciechowski M.F."/>
        </authorList>
    </citation>
    <scope>NUCLEOTIDE SEQUENCE</scope>
    <source>
        <strain evidence="6">SGP5-SGP5p</strain>
        <tissue evidence="6">Aerial part</tissue>
    </source>
</reference>
<gene>
    <name evidence="6" type="ORF">Cgig2_008183</name>
</gene>
<evidence type="ECO:0000256" key="3">
    <source>
        <dbReference type="SAM" id="MobiDB-lite"/>
    </source>
</evidence>
<evidence type="ECO:0000313" key="6">
    <source>
        <dbReference type="EMBL" id="KAJ8453299.1"/>
    </source>
</evidence>
<dbReference type="SUPFAM" id="SSF47027">
    <property type="entry name" value="Acyl-CoA binding protein"/>
    <property type="match status" value="1"/>
</dbReference>
<feature type="chain" id="PRO_5040150872" description="ACB domain-containing protein" evidence="4">
    <location>
        <begin position="31"/>
        <end position="381"/>
    </location>
</feature>
<dbReference type="InterPro" id="IPR035984">
    <property type="entry name" value="Acyl-CoA-binding_sf"/>
</dbReference>
<comment type="caution">
    <text evidence="6">The sequence shown here is derived from an EMBL/GenBank/DDBJ whole genome shotgun (WGS) entry which is preliminary data.</text>
</comment>
<keyword evidence="7" id="KW-1185">Reference proteome</keyword>
<feature type="region of interest" description="Disordered" evidence="3">
    <location>
        <begin position="312"/>
        <end position="331"/>
    </location>
</feature>
<sequence length="381" mass="41938">MEVGSELLWKASSAILLCFLVARLVSLVLSFSVPPSTADQVKEKGSKRTATVDLDRDHSGHKKHLKSPVHGGGGGGERLSKIRGSGGKKKKRVKFVDQAAKVVDLQEFLVKEMEVKGFGDVGSGENEGIERRESGDVGENVVDQKEKEERSVGFEGEGISGNVKNGDEGMLSDEEEWEGIERSELEKEFGGARDFVECGEKEGRFAMVGSNVMMELYGLQKVAMEGPCHEPQPMALKLSARAKWNAWQRLGNMSPEEAMERYIALLSNSVPAWMDDHSSVEKKRSPKEEIHSLSDANPTTCLAHHFTSASERITESSDLTDAPTSSVNESPTEVEHWEFRYMQAYPLPLSVSRSSELDPISENDYIGCIKFVVGEVQDAQA</sequence>
<evidence type="ECO:0000256" key="1">
    <source>
        <dbReference type="ARBA" id="ARBA00005567"/>
    </source>
</evidence>
<feature type="region of interest" description="Disordered" evidence="3">
    <location>
        <begin position="124"/>
        <end position="171"/>
    </location>
</feature>
<proteinExistence type="inferred from homology"/>
<dbReference type="InterPro" id="IPR000582">
    <property type="entry name" value="Acyl-CoA-binding_protein"/>
</dbReference>
<dbReference type="InterPro" id="IPR014352">
    <property type="entry name" value="FERM/acyl-CoA-bd_prot_sf"/>
</dbReference>
<feature type="compositionally biased region" description="Basic and acidic residues" evidence="3">
    <location>
        <begin position="142"/>
        <end position="152"/>
    </location>
</feature>
<dbReference type="GO" id="GO:0006631">
    <property type="term" value="P:fatty acid metabolic process"/>
    <property type="evidence" value="ECO:0007669"/>
    <property type="project" value="TreeGrafter"/>
</dbReference>
<protein>
    <recommendedName>
        <fullName evidence="5">ACB domain-containing protein</fullName>
    </recommendedName>
</protein>